<gene>
    <name evidence="1" type="ORF">M9Y10_038229</name>
</gene>
<dbReference type="Proteomes" id="UP001470230">
    <property type="component" value="Unassembled WGS sequence"/>
</dbReference>
<dbReference type="EMBL" id="JAPFFF010000006">
    <property type="protein sequence ID" value="KAK8887191.1"/>
    <property type="molecule type" value="Genomic_DNA"/>
</dbReference>
<evidence type="ECO:0000313" key="2">
    <source>
        <dbReference type="Proteomes" id="UP001470230"/>
    </source>
</evidence>
<evidence type="ECO:0000313" key="1">
    <source>
        <dbReference type="EMBL" id="KAK8887191.1"/>
    </source>
</evidence>
<organism evidence="1 2">
    <name type="scientific">Tritrichomonas musculus</name>
    <dbReference type="NCBI Taxonomy" id="1915356"/>
    <lineage>
        <taxon>Eukaryota</taxon>
        <taxon>Metamonada</taxon>
        <taxon>Parabasalia</taxon>
        <taxon>Tritrichomonadida</taxon>
        <taxon>Tritrichomonadidae</taxon>
        <taxon>Tritrichomonas</taxon>
    </lineage>
</organism>
<keyword evidence="2" id="KW-1185">Reference proteome</keyword>
<protein>
    <submittedName>
        <fullName evidence="1">Uncharacterized protein</fullName>
    </submittedName>
</protein>
<proteinExistence type="predicted"/>
<comment type="caution">
    <text evidence="1">The sequence shown here is derived from an EMBL/GenBank/DDBJ whole genome shotgun (WGS) entry which is preliminary data.</text>
</comment>
<reference evidence="1 2" key="1">
    <citation type="submission" date="2024-04" db="EMBL/GenBank/DDBJ databases">
        <title>Tritrichomonas musculus Genome.</title>
        <authorList>
            <person name="Alves-Ferreira E."/>
            <person name="Grigg M."/>
            <person name="Lorenzi H."/>
            <person name="Galac M."/>
        </authorList>
    </citation>
    <scope>NUCLEOTIDE SEQUENCE [LARGE SCALE GENOMIC DNA]</scope>
    <source>
        <strain evidence="1 2">EAF2021</strain>
    </source>
</reference>
<accession>A0ABR2K8I7</accession>
<sequence length="445" mass="51619">MNVSLIFDAKSSIKAFLKLSMQKGSVFFEYADETNHSIIRESINQFRTIQLSEDDPMKITIHGSLVDRSLRFESNQDFSKFLRFIQARNDLIPTESDPRTFTIKDKSPKKKQPGIADFVNSLVNNKQNEHQIMIRSVDGFAFKYIESILPSPKLNTLTIEEAQNIDLANIPLSTLEIPENVFPILVSRLINPPDIAEEYKKLKEQWELTSSDEWNLFLKMRVFVHSVEQYIEKSQLSTEYHKKLFFNMALTLFTRYFSKLNCDPELLFVINILFQCFLTGYADSDGFLTTTNETISFEKAEILIFSHLCQFWENLRTSFDSVKKESFNVRQTLSKISPSTLAMLDDRNLNLLDFVMTDANLFFTRGRNVNESLLLFISALSTGNISLFRRNVICASLILLQEKLQLIPFNNMKSFTETYQVELRFINPRLLILNNSILCKSLQRD</sequence>
<name>A0ABR2K8I7_9EUKA</name>